<dbReference type="CDD" id="cd17546">
    <property type="entry name" value="REC_hyHK_CKI1_RcsC-like"/>
    <property type="match status" value="1"/>
</dbReference>
<evidence type="ECO:0000256" key="15">
    <source>
        <dbReference type="ARBA" id="ARBA00023136"/>
    </source>
</evidence>
<evidence type="ECO:0000259" key="23">
    <source>
        <dbReference type="PROSITE" id="PS50110"/>
    </source>
</evidence>
<dbReference type="FunFam" id="3.30.565.10:FF:000010">
    <property type="entry name" value="Sensor histidine kinase RcsC"/>
    <property type="match status" value="1"/>
</dbReference>
<dbReference type="SMART" id="SM00388">
    <property type="entry name" value="HisKA"/>
    <property type="match status" value="1"/>
</dbReference>
<dbReference type="EC" id="2.7.13.3" evidence="3"/>
<dbReference type="PROSITE" id="PS50109">
    <property type="entry name" value="HIS_KIN"/>
    <property type="match status" value="1"/>
</dbReference>
<dbReference type="InterPro" id="IPR036890">
    <property type="entry name" value="HATPase_C_sf"/>
</dbReference>
<dbReference type="PROSITE" id="PS50894">
    <property type="entry name" value="HPT"/>
    <property type="match status" value="1"/>
</dbReference>
<evidence type="ECO:0000256" key="8">
    <source>
        <dbReference type="ARBA" id="ARBA00022692"/>
    </source>
</evidence>
<dbReference type="GO" id="GO:0005524">
    <property type="term" value="F:ATP binding"/>
    <property type="evidence" value="ECO:0007669"/>
    <property type="project" value="UniProtKB-KW"/>
</dbReference>
<comment type="catalytic activity">
    <reaction evidence="1">
        <text>ATP + protein L-histidine = ADP + protein N-phospho-L-histidine.</text>
        <dbReference type="EC" id="2.7.13.3"/>
    </reaction>
</comment>
<feature type="chain" id="PRO_5040894003" description="Virulence sensor protein BvgS" evidence="21">
    <location>
        <begin position="27"/>
        <end position="811"/>
    </location>
</feature>
<dbReference type="PROSITE" id="PS50110">
    <property type="entry name" value="RESPONSE_REGULATORY"/>
    <property type="match status" value="1"/>
</dbReference>
<dbReference type="InterPro" id="IPR008207">
    <property type="entry name" value="Sig_transdc_His_kin_Hpt_dom"/>
</dbReference>
<evidence type="ECO:0000256" key="6">
    <source>
        <dbReference type="ARBA" id="ARBA00022553"/>
    </source>
</evidence>
<protein>
    <recommendedName>
        <fullName evidence="17">Virulence sensor protein BvgS</fullName>
        <ecNumber evidence="3">2.7.13.3</ecNumber>
    </recommendedName>
</protein>
<feature type="region of interest" description="Disordered" evidence="20">
    <location>
        <begin position="543"/>
        <end position="564"/>
    </location>
</feature>
<comment type="caution">
    <text evidence="25">The sequence shown here is derived from an EMBL/GenBank/DDBJ whole genome shotgun (WGS) entry which is preliminary data.</text>
</comment>
<dbReference type="SMART" id="SM00062">
    <property type="entry name" value="PBPb"/>
    <property type="match status" value="1"/>
</dbReference>
<dbReference type="EMBL" id="JAPZVI010000060">
    <property type="protein sequence ID" value="MCZ8405952.1"/>
    <property type="molecule type" value="Genomic_DNA"/>
</dbReference>
<dbReference type="InterPro" id="IPR011006">
    <property type="entry name" value="CheY-like_superfamily"/>
</dbReference>
<dbReference type="SUPFAM" id="SSF47226">
    <property type="entry name" value="Histidine-containing phosphotransfer domain, HPT domain"/>
    <property type="match status" value="1"/>
</dbReference>
<dbReference type="InterPro" id="IPR036097">
    <property type="entry name" value="HisK_dim/P_sf"/>
</dbReference>
<comment type="function">
    <text evidence="16">Member of the two-component regulatory system BvgS/BvgA. Phosphorylates BvgA via a four-step phosphorelay in response to environmental signals.</text>
</comment>
<feature type="domain" description="Histidine kinase" evidence="22">
    <location>
        <begin position="325"/>
        <end position="545"/>
    </location>
</feature>
<dbReference type="Proteomes" id="UP001141992">
    <property type="component" value="Unassembled WGS sequence"/>
</dbReference>
<evidence type="ECO:0000256" key="13">
    <source>
        <dbReference type="ARBA" id="ARBA00023012"/>
    </source>
</evidence>
<evidence type="ECO:0000256" key="5">
    <source>
        <dbReference type="ARBA" id="ARBA00022519"/>
    </source>
</evidence>
<name>A0A9W5EKP7_ALCXX</name>
<dbReference type="InterPro" id="IPR001638">
    <property type="entry name" value="Solute-binding_3/MltF_N"/>
</dbReference>
<evidence type="ECO:0000256" key="17">
    <source>
        <dbReference type="ARBA" id="ARBA00070152"/>
    </source>
</evidence>
<keyword evidence="10" id="KW-0418">Kinase</keyword>
<dbReference type="GO" id="GO:0005886">
    <property type="term" value="C:plasma membrane"/>
    <property type="evidence" value="ECO:0007669"/>
    <property type="project" value="UniProtKB-SubCell"/>
</dbReference>
<evidence type="ECO:0000256" key="2">
    <source>
        <dbReference type="ARBA" id="ARBA00004429"/>
    </source>
</evidence>
<feature type="modified residue" description="4-aspartylphosphate" evidence="19">
    <location>
        <position position="619"/>
    </location>
</feature>
<evidence type="ECO:0000256" key="3">
    <source>
        <dbReference type="ARBA" id="ARBA00012438"/>
    </source>
</evidence>
<gene>
    <name evidence="25" type="ORF">O9570_31210</name>
</gene>
<dbReference type="AlphaFoldDB" id="A0A9W5EKP7"/>
<keyword evidence="8" id="KW-0812">Transmembrane</keyword>
<dbReference type="RefSeq" id="WP_054437119.1">
    <property type="nucleotide sequence ID" value="NZ_CYTI01000001.1"/>
</dbReference>
<dbReference type="CDD" id="cd16922">
    <property type="entry name" value="HATPase_EvgS-ArcB-TorS-like"/>
    <property type="match status" value="1"/>
</dbReference>
<evidence type="ECO:0000256" key="10">
    <source>
        <dbReference type="ARBA" id="ARBA00022777"/>
    </source>
</evidence>
<dbReference type="SUPFAM" id="SSF47384">
    <property type="entry name" value="Homodimeric domain of signal transducing histidine kinase"/>
    <property type="match status" value="1"/>
</dbReference>
<evidence type="ECO:0000256" key="11">
    <source>
        <dbReference type="ARBA" id="ARBA00022840"/>
    </source>
</evidence>
<dbReference type="SUPFAM" id="SSF55874">
    <property type="entry name" value="ATPase domain of HSP90 chaperone/DNA topoisomerase II/histidine kinase"/>
    <property type="match status" value="1"/>
</dbReference>
<evidence type="ECO:0000256" key="4">
    <source>
        <dbReference type="ARBA" id="ARBA00022475"/>
    </source>
</evidence>
<evidence type="ECO:0000256" key="16">
    <source>
        <dbReference type="ARBA" id="ARBA00058004"/>
    </source>
</evidence>
<evidence type="ECO:0000256" key="19">
    <source>
        <dbReference type="PROSITE-ProRule" id="PRU00169"/>
    </source>
</evidence>
<keyword evidence="11 25" id="KW-0067">ATP-binding</keyword>
<evidence type="ECO:0000256" key="1">
    <source>
        <dbReference type="ARBA" id="ARBA00000085"/>
    </source>
</evidence>
<feature type="modified residue" description="Phosphohistidine" evidence="18">
    <location>
        <position position="739"/>
    </location>
</feature>
<keyword evidence="14" id="KW-0843">Virulence</keyword>
<evidence type="ECO:0000256" key="9">
    <source>
        <dbReference type="ARBA" id="ARBA00022729"/>
    </source>
</evidence>
<dbReference type="InterPro" id="IPR003661">
    <property type="entry name" value="HisK_dim/P_dom"/>
</dbReference>
<dbReference type="PRINTS" id="PR00344">
    <property type="entry name" value="BCTRLSENSOR"/>
</dbReference>
<dbReference type="CDD" id="cd00082">
    <property type="entry name" value="HisKA"/>
    <property type="match status" value="1"/>
</dbReference>
<dbReference type="Pfam" id="PF00512">
    <property type="entry name" value="HisKA"/>
    <property type="match status" value="1"/>
</dbReference>
<keyword evidence="6 19" id="KW-0597">Phosphoprotein</keyword>
<dbReference type="InterPro" id="IPR036641">
    <property type="entry name" value="HPT_dom_sf"/>
</dbReference>
<evidence type="ECO:0000259" key="22">
    <source>
        <dbReference type="PROSITE" id="PS50109"/>
    </source>
</evidence>
<dbReference type="Pfam" id="PF00072">
    <property type="entry name" value="Response_reg"/>
    <property type="match status" value="1"/>
</dbReference>
<dbReference type="CDD" id="cd01007">
    <property type="entry name" value="PBP2_BvgS_HisK_like"/>
    <property type="match status" value="1"/>
</dbReference>
<dbReference type="Pfam" id="PF01627">
    <property type="entry name" value="Hpt"/>
    <property type="match status" value="1"/>
</dbReference>
<dbReference type="InterPro" id="IPR005467">
    <property type="entry name" value="His_kinase_dom"/>
</dbReference>
<evidence type="ECO:0000256" key="7">
    <source>
        <dbReference type="ARBA" id="ARBA00022679"/>
    </source>
</evidence>
<dbReference type="Gene3D" id="3.40.190.10">
    <property type="entry name" value="Periplasmic binding protein-like II"/>
    <property type="match status" value="2"/>
</dbReference>
<keyword evidence="15" id="KW-0472">Membrane</keyword>
<feature type="signal peptide" evidence="21">
    <location>
        <begin position="1"/>
        <end position="26"/>
    </location>
</feature>
<evidence type="ECO:0000259" key="24">
    <source>
        <dbReference type="PROSITE" id="PS50894"/>
    </source>
</evidence>
<dbReference type="PROSITE" id="PS51318">
    <property type="entry name" value="TAT"/>
    <property type="match status" value="1"/>
</dbReference>
<dbReference type="Gene3D" id="1.10.287.130">
    <property type="match status" value="1"/>
</dbReference>
<feature type="domain" description="Response regulatory" evidence="23">
    <location>
        <begin position="570"/>
        <end position="689"/>
    </location>
</feature>
<reference evidence="25" key="1">
    <citation type="submission" date="2022-12" db="EMBL/GenBank/DDBJ databases">
        <authorList>
            <person name="Voronina O.L."/>
            <person name="Kunda M.S."/>
            <person name="Ryzhova N."/>
            <person name="Aksenova E.I."/>
        </authorList>
    </citation>
    <scope>NUCLEOTIDE SEQUENCE</scope>
    <source>
        <strain evidence="25">SCCH136:Ach223948</strain>
    </source>
</reference>
<evidence type="ECO:0000256" key="14">
    <source>
        <dbReference type="ARBA" id="ARBA00023026"/>
    </source>
</evidence>
<dbReference type="SUPFAM" id="SSF53850">
    <property type="entry name" value="Periplasmic binding protein-like II"/>
    <property type="match status" value="1"/>
</dbReference>
<dbReference type="SMART" id="SM00387">
    <property type="entry name" value="HATPase_c"/>
    <property type="match status" value="1"/>
</dbReference>
<proteinExistence type="predicted"/>
<dbReference type="InterPro" id="IPR004358">
    <property type="entry name" value="Sig_transdc_His_kin-like_C"/>
</dbReference>
<keyword evidence="5" id="KW-0997">Cell inner membrane</keyword>
<dbReference type="PANTHER" id="PTHR43047">
    <property type="entry name" value="TWO-COMPONENT HISTIDINE PROTEIN KINASE"/>
    <property type="match status" value="1"/>
</dbReference>
<keyword evidence="11 25" id="KW-0547">Nucleotide-binding</keyword>
<accession>A0A9W5EKP7</accession>
<dbReference type="Gene3D" id="3.30.565.10">
    <property type="entry name" value="Histidine kinase-like ATPase, C-terminal domain"/>
    <property type="match status" value="1"/>
</dbReference>
<keyword evidence="7" id="KW-0808">Transferase</keyword>
<dbReference type="InterPro" id="IPR006311">
    <property type="entry name" value="TAT_signal"/>
</dbReference>
<evidence type="ECO:0000313" key="26">
    <source>
        <dbReference type="Proteomes" id="UP001141992"/>
    </source>
</evidence>
<dbReference type="InterPro" id="IPR001789">
    <property type="entry name" value="Sig_transdc_resp-reg_receiver"/>
</dbReference>
<keyword evidence="4" id="KW-1003">Cell membrane</keyword>
<dbReference type="Pfam" id="PF00497">
    <property type="entry name" value="SBP_bac_3"/>
    <property type="match status" value="1"/>
</dbReference>
<evidence type="ECO:0000256" key="18">
    <source>
        <dbReference type="PROSITE-ProRule" id="PRU00110"/>
    </source>
</evidence>
<dbReference type="Gene3D" id="3.40.50.2300">
    <property type="match status" value="1"/>
</dbReference>
<dbReference type="GO" id="GO:0000155">
    <property type="term" value="F:phosphorelay sensor kinase activity"/>
    <property type="evidence" value="ECO:0007669"/>
    <property type="project" value="InterPro"/>
</dbReference>
<evidence type="ECO:0000256" key="20">
    <source>
        <dbReference type="SAM" id="MobiDB-lite"/>
    </source>
</evidence>
<dbReference type="Pfam" id="PF02518">
    <property type="entry name" value="HATPase_c"/>
    <property type="match status" value="1"/>
</dbReference>
<feature type="domain" description="HPt" evidence="24">
    <location>
        <begin position="700"/>
        <end position="796"/>
    </location>
</feature>
<dbReference type="InterPro" id="IPR003594">
    <property type="entry name" value="HATPase_dom"/>
</dbReference>
<dbReference type="CDD" id="cd00088">
    <property type="entry name" value="HPT"/>
    <property type="match status" value="1"/>
</dbReference>
<keyword evidence="9 21" id="KW-0732">Signal</keyword>
<comment type="subcellular location">
    <subcellularLocation>
        <location evidence="2">Cell inner membrane</location>
        <topology evidence="2">Multi-pass membrane protein</topology>
    </subcellularLocation>
</comment>
<dbReference type="SMART" id="SM00448">
    <property type="entry name" value="REC"/>
    <property type="match status" value="1"/>
</dbReference>
<sequence length="811" mass="88179">MSINVRAFLGVVVAACLGLWAGLPAAAQAPAAFSLTPHEQAWIKQHPVLRVSVLKDLEPIEYLKEGNLHGLSAEFLTEISRMTGLRFTYVPAATSQERVDMVKRGEADLISALRINGDVAARSGMLLTEPYHISAAIVITRVKRPFLFEPDQLNGMTVTLPFLDRYHDELRRKAPGATLVRGGSSSRMLEQVASGEADAAVGTEAFLVPYLYRGYQGQLQISGVLSGMTTEIGMSVDAGQPVLHGILQRALGSISPEDIRRIHERWLDAHMREDPTFSDITQHFWHELVLAGLVLVLLATVAVVTYRMRQKAVRNEREKTMFLAVMSHEIRSPMNSVLAAVELLRNTPLDKQQQHYAELANHGAQSLLTLIDDVLDVTKLEAGQVKLDPEPVSIATLVRNVVDLHQLRARERHIALSYDGDPEPPLLMLDEARLGQVLNNLVSNAIKFTESGGVTVRYAVEDSDIPRHRCLRLTVTDTGIGISEEAQARLFRPYAQVARSFKRSGGTGLGLAITRDLVTLMQGRISLSSRPGEGTTVDVSLPAQAAPRNAVAAEPPARRTGPARPTHGLRVLVVEDTPANQAVLQAQLEGFGCTAVIAQDGAQALACFAQGTYDLVLMDCDLPDQDGFAVTTRLRLMEREAGQSRCPVIAISASTGAEHTARCFGADMDGILGKPIRMRKLQDAIELWCGVELDPIAQPENGRGMFGPEQVVEALQSDMHALLQQAALRDIDGARRAAHRLHGAALTVEWPEVAALAGELEQMLIAAPPWEMSAWQETLGALARAFRDSRPRLTASAGEPEEAAGVAPQSL</sequence>
<keyword evidence="12" id="KW-1133">Transmembrane helix</keyword>
<evidence type="ECO:0000256" key="12">
    <source>
        <dbReference type="ARBA" id="ARBA00022989"/>
    </source>
</evidence>
<dbReference type="SUPFAM" id="SSF52172">
    <property type="entry name" value="CheY-like"/>
    <property type="match status" value="1"/>
</dbReference>
<keyword evidence="13" id="KW-0902">Two-component regulatory system</keyword>
<evidence type="ECO:0000256" key="21">
    <source>
        <dbReference type="SAM" id="SignalP"/>
    </source>
</evidence>
<organism evidence="25 26">
    <name type="scientific">Alcaligenes xylosoxydans xylosoxydans</name>
    <name type="common">Achromobacter xylosoxidans</name>
    <dbReference type="NCBI Taxonomy" id="85698"/>
    <lineage>
        <taxon>Bacteria</taxon>
        <taxon>Pseudomonadati</taxon>
        <taxon>Pseudomonadota</taxon>
        <taxon>Betaproteobacteria</taxon>
        <taxon>Burkholderiales</taxon>
        <taxon>Alcaligenaceae</taxon>
        <taxon>Achromobacter</taxon>
    </lineage>
</organism>
<evidence type="ECO:0000313" key="25">
    <source>
        <dbReference type="EMBL" id="MCZ8405952.1"/>
    </source>
</evidence>
<dbReference type="Gene3D" id="1.20.120.160">
    <property type="entry name" value="HPT domain"/>
    <property type="match status" value="1"/>
</dbReference>